<dbReference type="NCBIfam" id="TIGR01727">
    <property type="entry name" value="oligo_HPY"/>
    <property type="match status" value="1"/>
</dbReference>
<comment type="caution">
    <text evidence="14">The sequence shown here is derived from an EMBL/GenBank/DDBJ whole genome shotgun (WGS) entry which is preliminary data.</text>
</comment>
<dbReference type="Gene3D" id="3.40.50.300">
    <property type="entry name" value="P-loop containing nucleotide triphosphate hydrolases"/>
    <property type="match status" value="1"/>
</dbReference>
<dbReference type="EMBL" id="LMVN01000021">
    <property type="protein sequence ID" value="PAV07144.1"/>
    <property type="molecule type" value="Genomic_DNA"/>
</dbReference>
<evidence type="ECO:0000256" key="12">
    <source>
        <dbReference type="ARBA" id="ARBA00048610"/>
    </source>
</evidence>
<comment type="subcellular location">
    <subcellularLocation>
        <location evidence="1">Cell membrane</location>
        <topology evidence="1">Peripheral membrane protein</topology>
    </subcellularLocation>
</comment>
<evidence type="ECO:0000313" key="15">
    <source>
        <dbReference type="Proteomes" id="UP000217528"/>
    </source>
</evidence>
<dbReference type="RefSeq" id="WP_095608810.1">
    <property type="nucleotide sequence ID" value="NZ_LMVN01000021.1"/>
</dbReference>
<dbReference type="EC" id="7.2.2.11" evidence="10"/>
<evidence type="ECO:0000256" key="2">
    <source>
        <dbReference type="ARBA" id="ARBA00022448"/>
    </source>
</evidence>
<dbReference type="PANTHER" id="PTHR43297">
    <property type="entry name" value="OLIGOPEPTIDE TRANSPORT ATP-BINDING PROTEIN APPD"/>
    <property type="match status" value="1"/>
</dbReference>
<evidence type="ECO:0000259" key="13">
    <source>
        <dbReference type="PROSITE" id="PS50893"/>
    </source>
</evidence>
<keyword evidence="15" id="KW-1185">Reference proteome</keyword>
<dbReference type="Pfam" id="PF08352">
    <property type="entry name" value="oligo_HPY"/>
    <property type="match status" value="1"/>
</dbReference>
<evidence type="ECO:0000256" key="4">
    <source>
        <dbReference type="ARBA" id="ARBA00022741"/>
    </source>
</evidence>
<protein>
    <recommendedName>
        <fullName evidence="11">Nickel import system ATP-binding protein NikD</fullName>
        <ecNumber evidence="10">7.2.2.11</ecNumber>
    </recommendedName>
</protein>
<dbReference type="InterPro" id="IPR003593">
    <property type="entry name" value="AAA+_ATPase"/>
</dbReference>
<dbReference type="PROSITE" id="PS00211">
    <property type="entry name" value="ABC_TRANSPORTER_1"/>
    <property type="match status" value="1"/>
</dbReference>
<keyword evidence="5 14" id="KW-0067">ATP-binding</keyword>
<evidence type="ECO:0000256" key="7">
    <source>
        <dbReference type="ARBA" id="ARBA00023065"/>
    </source>
</evidence>
<dbReference type="GO" id="GO:0015413">
    <property type="term" value="F:ABC-type nickel transporter activity"/>
    <property type="evidence" value="ECO:0007669"/>
    <property type="project" value="UniProtKB-EC"/>
</dbReference>
<dbReference type="InterPro" id="IPR050388">
    <property type="entry name" value="ABC_Ni/Peptide_Import"/>
</dbReference>
<dbReference type="GO" id="GO:0016887">
    <property type="term" value="F:ATP hydrolysis activity"/>
    <property type="evidence" value="ECO:0007669"/>
    <property type="project" value="InterPro"/>
</dbReference>
<keyword evidence="2" id="KW-0813">Transport</keyword>
<dbReference type="PROSITE" id="PS50893">
    <property type="entry name" value="ABC_TRANSPORTER_2"/>
    <property type="match status" value="1"/>
</dbReference>
<dbReference type="InterPro" id="IPR013563">
    <property type="entry name" value="Oligopep_ABC_C"/>
</dbReference>
<dbReference type="SMART" id="SM00382">
    <property type="entry name" value="AAA"/>
    <property type="match status" value="1"/>
</dbReference>
<evidence type="ECO:0000256" key="10">
    <source>
        <dbReference type="ARBA" id="ARBA00039098"/>
    </source>
</evidence>
<evidence type="ECO:0000256" key="1">
    <source>
        <dbReference type="ARBA" id="ARBA00004202"/>
    </source>
</evidence>
<keyword evidence="8" id="KW-0472">Membrane</keyword>
<comment type="catalytic activity">
    <reaction evidence="12">
        <text>Ni(2+)(out) + ATP + H2O = Ni(2+)(in) + ADP + phosphate + H(+)</text>
        <dbReference type="Rhea" id="RHEA:15557"/>
        <dbReference type="ChEBI" id="CHEBI:15377"/>
        <dbReference type="ChEBI" id="CHEBI:15378"/>
        <dbReference type="ChEBI" id="CHEBI:30616"/>
        <dbReference type="ChEBI" id="CHEBI:43474"/>
        <dbReference type="ChEBI" id="CHEBI:49786"/>
        <dbReference type="ChEBI" id="CHEBI:456216"/>
        <dbReference type="EC" id="7.2.2.11"/>
    </reaction>
    <physiologicalReaction direction="left-to-right" evidence="12">
        <dbReference type="Rhea" id="RHEA:15558"/>
    </physiologicalReaction>
</comment>
<dbReference type="InterPro" id="IPR017871">
    <property type="entry name" value="ABC_transporter-like_CS"/>
</dbReference>
<dbReference type="GO" id="GO:0005886">
    <property type="term" value="C:plasma membrane"/>
    <property type="evidence" value="ECO:0007669"/>
    <property type="project" value="UniProtKB-SubCell"/>
</dbReference>
<evidence type="ECO:0000256" key="8">
    <source>
        <dbReference type="ARBA" id="ARBA00023136"/>
    </source>
</evidence>
<keyword evidence="7" id="KW-0406">Ion transport</keyword>
<comment type="subunit">
    <text evidence="9">The complex is composed of two ATP-binding proteins (NikD and NikE), two transmembrane proteins (NikB and NikC) and a solute-binding protein (NikA).</text>
</comment>
<dbReference type="OrthoDB" id="18209at2157"/>
<evidence type="ECO:0000313" key="14">
    <source>
        <dbReference type="EMBL" id="PAV07144.1"/>
    </source>
</evidence>
<dbReference type="SUPFAM" id="SSF52540">
    <property type="entry name" value="P-loop containing nucleoside triphosphate hydrolases"/>
    <property type="match status" value="1"/>
</dbReference>
<dbReference type="InterPro" id="IPR027417">
    <property type="entry name" value="P-loop_NTPase"/>
</dbReference>
<accession>A0A2A2HD29</accession>
<evidence type="ECO:0000256" key="6">
    <source>
        <dbReference type="ARBA" id="ARBA00022967"/>
    </source>
</evidence>
<dbReference type="AlphaFoldDB" id="A0A2A2HD29"/>
<dbReference type="GO" id="GO:0015833">
    <property type="term" value="P:peptide transport"/>
    <property type="evidence" value="ECO:0007669"/>
    <property type="project" value="InterPro"/>
</dbReference>
<keyword evidence="6" id="KW-1278">Translocase</keyword>
<dbReference type="GO" id="GO:0005524">
    <property type="term" value="F:ATP binding"/>
    <property type="evidence" value="ECO:0007669"/>
    <property type="project" value="UniProtKB-KW"/>
</dbReference>
<dbReference type="Pfam" id="PF00005">
    <property type="entry name" value="ABC_tran"/>
    <property type="match status" value="1"/>
</dbReference>
<evidence type="ECO:0000256" key="9">
    <source>
        <dbReference type="ARBA" id="ARBA00038669"/>
    </source>
</evidence>
<evidence type="ECO:0000256" key="5">
    <source>
        <dbReference type="ARBA" id="ARBA00022840"/>
    </source>
</evidence>
<feature type="domain" description="ABC transporter" evidence="13">
    <location>
        <begin position="2"/>
        <end position="250"/>
    </location>
</feature>
<organism evidence="14 15">
    <name type="scientific">Methanosphaera cuniculi</name>
    <dbReference type="NCBI Taxonomy" id="1077256"/>
    <lineage>
        <taxon>Archaea</taxon>
        <taxon>Methanobacteriati</taxon>
        <taxon>Methanobacteriota</taxon>
        <taxon>Methanomada group</taxon>
        <taxon>Methanobacteria</taxon>
        <taxon>Methanobacteriales</taxon>
        <taxon>Methanobacteriaceae</taxon>
        <taxon>Methanosphaera</taxon>
    </lineage>
</organism>
<dbReference type="InterPro" id="IPR003439">
    <property type="entry name" value="ABC_transporter-like_ATP-bd"/>
</dbReference>
<gene>
    <name evidence="14" type="ORF">ASJ82_05570</name>
</gene>
<proteinExistence type="predicted"/>
<keyword evidence="4" id="KW-0547">Nucleotide-binding</keyword>
<evidence type="ECO:0000256" key="11">
    <source>
        <dbReference type="ARBA" id="ARBA00044143"/>
    </source>
</evidence>
<dbReference type="Proteomes" id="UP000217528">
    <property type="component" value="Unassembled WGS sequence"/>
</dbReference>
<reference evidence="14 15" key="1">
    <citation type="journal article" date="2017" name="BMC Genomics">
        <title>Genomic analysis of methanogenic archaea reveals a shift towards energy conservation.</title>
        <authorList>
            <person name="Gilmore S.P."/>
            <person name="Henske J.K."/>
            <person name="Sexton J.A."/>
            <person name="Solomon K.V."/>
            <person name="Seppala S."/>
            <person name="Yoo J.I."/>
            <person name="Huyett L.M."/>
            <person name="Pressman A."/>
            <person name="Cogan J.Z."/>
            <person name="Kivenson V."/>
            <person name="Peng X."/>
            <person name="Tan Y."/>
            <person name="Valentine D.L."/>
            <person name="O'Malley M.A."/>
        </authorList>
    </citation>
    <scope>NUCLEOTIDE SEQUENCE [LARGE SCALE GENOMIC DNA]</scope>
    <source>
        <strain evidence="14 15">1R-7</strain>
    </source>
</reference>
<evidence type="ECO:0000256" key="3">
    <source>
        <dbReference type="ARBA" id="ARBA00022475"/>
    </source>
</evidence>
<sequence>MMKLLDVEKLSISFTQYLKGLQQTELHVISDLTMTLNDHEILAVLGSSGSGKSLLAESILGILPNNANTSGKILYKDELLTQQLKEEIRGDKISLIPQSVNYLNPLMKIKQQALGYIEDEEAYKQKEKKQQELFRRYGLKPEVDEMYPFQLSGGMARKVLLSTALLNDPEIIIADEPTPGLDEKAVDEVIHDLIDLKNQGVGIILITHDIITALRCSDKIAILYLGYVIEITDTKNFTDDGSELYHPYTRALYQALPNTDFKLTEGHQPSYNEIPKGCPYNMNCPYKTDKCVENLPELREINGRRVRCFYPLVNDDENIQEGG</sequence>
<dbReference type="PANTHER" id="PTHR43297:SF13">
    <property type="entry name" value="NICKEL ABC TRANSPORTER, ATP-BINDING PROTEIN"/>
    <property type="match status" value="1"/>
</dbReference>
<name>A0A2A2HD29_9EURY</name>
<keyword evidence="3" id="KW-1003">Cell membrane</keyword>